<proteinExistence type="predicted"/>
<sequence length="67" mass="6923">MPSGLHVPGVRSRPVTSGLAPAWLRLGPTLAPPGPVLAWPQPVPVPGKPSPGAVFCFTFLNSPSFIP</sequence>
<organism evidence="1">
    <name type="scientific">hydrocarbon metagenome</name>
    <dbReference type="NCBI Taxonomy" id="938273"/>
    <lineage>
        <taxon>unclassified sequences</taxon>
        <taxon>metagenomes</taxon>
        <taxon>ecological metagenomes</taxon>
    </lineage>
</organism>
<name>A0A0W8G774_9ZZZZ</name>
<reference evidence="1" key="1">
    <citation type="journal article" date="2015" name="Proc. Natl. Acad. Sci. U.S.A.">
        <title>Networks of energetic and metabolic interactions define dynamics in microbial communities.</title>
        <authorList>
            <person name="Embree M."/>
            <person name="Liu J.K."/>
            <person name="Al-Bassam M.M."/>
            <person name="Zengler K."/>
        </authorList>
    </citation>
    <scope>NUCLEOTIDE SEQUENCE</scope>
</reference>
<dbReference type="AlphaFoldDB" id="A0A0W8G774"/>
<protein>
    <submittedName>
        <fullName evidence="1">Uncharacterized protein</fullName>
    </submittedName>
</protein>
<accession>A0A0W8G774</accession>
<dbReference type="EMBL" id="LNQE01000149">
    <property type="protein sequence ID" value="KUG28973.1"/>
    <property type="molecule type" value="Genomic_DNA"/>
</dbReference>
<evidence type="ECO:0000313" key="1">
    <source>
        <dbReference type="EMBL" id="KUG28973.1"/>
    </source>
</evidence>
<gene>
    <name evidence="1" type="ORF">ASZ90_001153</name>
</gene>
<comment type="caution">
    <text evidence="1">The sequence shown here is derived from an EMBL/GenBank/DDBJ whole genome shotgun (WGS) entry which is preliminary data.</text>
</comment>